<proteinExistence type="predicted"/>
<evidence type="ECO:0000313" key="8">
    <source>
        <dbReference type="EMBL" id="MFC5356810.1"/>
    </source>
</evidence>
<keyword evidence="2" id="KW-0813">Transport</keyword>
<feature type="transmembrane region" description="Helical" evidence="7">
    <location>
        <begin position="198"/>
        <end position="225"/>
    </location>
</feature>
<keyword evidence="5 7" id="KW-1133">Transmembrane helix</keyword>
<evidence type="ECO:0000256" key="1">
    <source>
        <dbReference type="ARBA" id="ARBA00004141"/>
    </source>
</evidence>
<evidence type="ECO:0000313" key="9">
    <source>
        <dbReference type="Proteomes" id="UP001596166"/>
    </source>
</evidence>
<comment type="caution">
    <text evidence="8">The sequence shown here is derived from an EMBL/GenBank/DDBJ whole genome shotgun (WGS) entry which is preliminary data.</text>
</comment>
<dbReference type="PROSITE" id="PS00714">
    <property type="entry name" value="NA_DICARBOXYL_SYMP_2"/>
    <property type="match status" value="1"/>
</dbReference>
<feature type="transmembrane region" description="Helical" evidence="7">
    <location>
        <begin position="237"/>
        <end position="262"/>
    </location>
</feature>
<feature type="transmembrane region" description="Helical" evidence="7">
    <location>
        <begin position="168"/>
        <end position="186"/>
    </location>
</feature>
<evidence type="ECO:0000256" key="6">
    <source>
        <dbReference type="ARBA" id="ARBA00023136"/>
    </source>
</evidence>
<keyword evidence="9" id="KW-1185">Reference proteome</keyword>
<gene>
    <name evidence="8" type="primary">dctA</name>
    <name evidence="8" type="ORF">ACFPMG_17500</name>
</gene>
<evidence type="ECO:0000256" key="7">
    <source>
        <dbReference type="SAM" id="Phobius"/>
    </source>
</evidence>
<dbReference type="SUPFAM" id="SSF118215">
    <property type="entry name" value="Proton glutamate symport protein"/>
    <property type="match status" value="1"/>
</dbReference>
<keyword evidence="6 7" id="KW-0472">Membrane</keyword>
<keyword evidence="3 7" id="KW-0812">Transmembrane</keyword>
<dbReference type="RefSeq" id="WP_376996396.1">
    <property type="nucleotide sequence ID" value="NZ_JBHSLC010000035.1"/>
</dbReference>
<dbReference type="InterPro" id="IPR001991">
    <property type="entry name" value="Na-dicarboxylate_symporter"/>
</dbReference>
<dbReference type="PANTHER" id="PTHR42865:SF1">
    <property type="entry name" value="AEROBIC C4-DICARBOXYLATE TRANSPORT PROTEIN"/>
    <property type="match status" value="1"/>
</dbReference>
<feature type="transmembrane region" description="Helical" evidence="7">
    <location>
        <begin position="324"/>
        <end position="357"/>
    </location>
</feature>
<reference evidence="9" key="1">
    <citation type="journal article" date="2019" name="Int. J. Syst. Evol. Microbiol.">
        <title>The Global Catalogue of Microorganisms (GCM) 10K type strain sequencing project: providing services to taxonomists for standard genome sequencing and annotation.</title>
        <authorList>
            <consortium name="The Broad Institute Genomics Platform"/>
            <consortium name="The Broad Institute Genome Sequencing Center for Infectious Disease"/>
            <person name="Wu L."/>
            <person name="Ma J."/>
        </authorList>
    </citation>
    <scope>NUCLEOTIDE SEQUENCE [LARGE SCALE GENOMIC DNA]</scope>
    <source>
        <strain evidence="9">CCUG 58760</strain>
    </source>
</reference>
<dbReference type="InterPro" id="IPR036458">
    <property type="entry name" value="Na:dicarbo_symporter_sf"/>
</dbReference>
<protein>
    <submittedName>
        <fullName evidence="8">C4-dicarboxylate transporter DctA</fullName>
    </submittedName>
</protein>
<comment type="subcellular location">
    <subcellularLocation>
        <location evidence="1">Membrane</location>
        <topology evidence="1">Multi-pass membrane protein</topology>
    </subcellularLocation>
</comment>
<dbReference type="PANTHER" id="PTHR42865">
    <property type="entry name" value="PROTON/GLUTAMATE-ASPARTATE SYMPORTER"/>
    <property type="match status" value="1"/>
</dbReference>
<dbReference type="Proteomes" id="UP001596166">
    <property type="component" value="Unassembled WGS sequence"/>
</dbReference>
<dbReference type="NCBIfam" id="NF002461">
    <property type="entry name" value="PRK01663.1"/>
    <property type="match status" value="1"/>
</dbReference>
<dbReference type="PROSITE" id="PS00713">
    <property type="entry name" value="NA_DICARBOXYL_SYMP_1"/>
    <property type="match status" value="1"/>
</dbReference>
<feature type="transmembrane region" description="Helical" evidence="7">
    <location>
        <begin position="26"/>
        <end position="45"/>
    </location>
</feature>
<dbReference type="Pfam" id="PF00375">
    <property type="entry name" value="SDF"/>
    <property type="match status" value="1"/>
</dbReference>
<sequence length="464" mass="49084">MRLQTGEQTPAPTEPKAIHPKAIYKALYFQVIVGLSLGILAGHFWPDLGASLKPLGDGFVKLVKMMIAPVVFCTIVSGITSLNDTREIGKTLVKSMALFYALTVAALLIGLAAVMIIEPGVGMHVSAASLDPTVAARYAKQATPVGFTDFVLHIIPHSFFGAFAEGEVLPVLLISVLVGFGLARVGKAGEPVVQGIESFSHVLFAAFGFIMKLAPIGAFGAMAFTVGKYGIDSIGSLGLLILTFYVACGFFLVVVIGTLARLHGFSLWKVLRYFREELLIVLGTSSSEPVLPRVLQKLEALGCKKGVSGLVLPMGYSFNLDGTAIYLTLASLFIAQACDIHLSAGQIVAMLGVMLLTSKGAAGVTGSGFVALVATLTVMPDLPVAGVALLVGIDRFMSEARALTSIISNCVASIVVSIWENACDREVLQRELNQSYASTERCLEEKGDITVLPLNVRSPAQPSH</sequence>
<dbReference type="Gene3D" id="1.10.3860.10">
    <property type="entry name" value="Sodium:dicarboxylate symporter"/>
    <property type="match status" value="1"/>
</dbReference>
<keyword evidence="4" id="KW-0769">Symport</keyword>
<feature type="transmembrane region" description="Helical" evidence="7">
    <location>
        <begin position="97"/>
        <end position="117"/>
    </location>
</feature>
<dbReference type="PRINTS" id="PR00173">
    <property type="entry name" value="EDTRNSPORT"/>
</dbReference>
<organism evidence="8 9">
    <name type="scientific">Azospirillum himalayense</name>
    <dbReference type="NCBI Taxonomy" id="654847"/>
    <lineage>
        <taxon>Bacteria</taxon>
        <taxon>Pseudomonadati</taxon>
        <taxon>Pseudomonadota</taxon>
        <taxon>Alphaproteobacteria</taxon>
        <taxon>Rhodospirillales</taxon>
        <taxon>Azospirillaceae</taxon>
        <taxon>Azospirillum</taxon>
    </lineage>
</organism>
<evidence type="ECO:0000256" key="4">
    <source>
        <dbReference type="ARBA" id="ARBA00022847"/>
    </source>
</evidence>
<accession>A0ABW0G840</accession>
<dbReference type="EMBL" id="JBHSLC010000035">
    <property type="protein sequence ID" value="MFC5356810.1"/>
    <property type="molecule type" value="Genomic_DNA"/>
</dbReference>
<evidence type="ECO:0000256" key="3">
    <source>
        <dbReference type="ARBA" id="ARBA00022692"/>
    </source>
</evidence>
<evidence type="ECO:0000256" key="2">
    <source>
        <dbReference type="ARBA" id="ARBA00022448"/>
    </source>
</evidence>
<name>A0ABW0G840_9PROT</name>
<feature type="transmembrane region" description="Helical" evidence="7">
    <location>
        <begin position="65"/>
        <end position="85"/>
    </location>
</feature>
<feature type="transmembrane region" description="Helical" evidence="7">
    <location>
        <begin position="369"/>
        <end position="393"/>
    </location>
</feature>
<dbReference type="InterPro" id="IPR018107">
    <property type="entry name" value="Na-dicarboxylate_symporter_CS"/>
</dbReference>
<evidence type="ECO:0000256" key="5">
    <source>
        <dbReference type="ARBA" id="ARBA00022989"/>
    </source>
</evidence>